<keyword evidence="2" id="KW-1185">Reference proteome</keyword>
<reference evidence="1 2" key="1">
    <citation type="submission" date="2022-01" db="EMBL/GenBank/DDBJ databases">
        <title>Desulfofustis limnae sp. nov., a novel mesophilic sulfate-reducing bacterium isolated from marsh soil.</title>
        <authorList>
            <person name="Watanabe M."/>
            <person name="Takahashi A."/>
            <person name="Kojima H."/>
            <person name="Fukui M."/>
        </authorList>
    </citation>
    <scope>NUCLEOTIDE SEQUENCE [LARGE SCALE GENOMIC DNA]</scope>
    <source>
        <strain evidence="1 2">PPLL</strain>
    </source>
</reference>
<protein>
    <submittedName>
        <fullName evidence="1">Uncharacterized protein</fullName>
    </submittedName>
</protein>
<organism evidence="1 2">
    <name type="scientific">Desulfofustis limnaeus</name>
    <dbReference type="NCBI Taxonomy" id="2740163"/>
    <lineage>
        <taxon>Bacteria</taxon>
        <taxon>Pseudomonadati</taxon>
        <taxon>Thermodesulfobacteriota</taxon>
        <taxon>Desulfobulbia</taxon>
        <taxon>Desulfobulbales</taxon>
        <taxon>Desulfocapsaceae</taxon>
        <taxon>Desulfofustis</taxon>
    </lineage>
</organism>
<gene>
    <name evidence="1" type="ORF">DPPLL_35060</name>
</gene>
<evidence type="ECO:0000313" key="2">
    <source>
        <dbReference type="Proteomes" id="UP000830055"/>
    </source>
</evidence>
<proteinExistence type="predicted"/>
<dbReference type="EMBL" id="AP025516">
    <property type="protein sequence ID" value="BDD89141.1"/>
    <property type="molecule type" value="Genomic_DNA"/>
</dbReference>
<evidence type="ECO:0000313" key="1">
    <source>
        <dbReference type="EMBL" id="BDD89141.1"/>
    </source>
</evidence>
<dbReference type="Proteomes" id="UP000830055">
    <property type="component" value="Chromosome"/>
</dbReference>
<accession>A0ABM7WDT8</accession>
<name>A0ABM7WDT8_9BACT</name>
<sequence>MSSNQGFVQERQIPEPLQRDCFSLYQPDSLKKVLVVGAILCRMHYELLQAMLL</sequence>